<protein>
    <submittedName>
        <fullName evidence="1">Uncharacterized protein</fullName>
    </submittedName>
</protein>
<name>A0A3P6SXF1_DIBLA</name>
<gene>
    <name evidence="1" type="ORF">DILT_LOCUS2423</name>
</gene>
<evidence type="ECO:0000313" key="2">
    <source>
        <dbReference type="Proteomes" id="UP000281553"/>
    </source>
</evidence>
<dbReference type="EMBL" id="UYRU01042074">
    <property type="protein sequence ID" value="VDK72575.1"/>
    <property type="molecule type" value="Genomic_DNA"/>
</dbReference>
<reference evidence="1 2" key="1">
    <citation type="submission" date="2018-11" db="EMBL/GenBank/DDBJ databases">
        <authorList>
            <consortium name="Pathogen Informatics"/>
        </authorList>
    </citation>
    <scope>NUCLEOTIDE SEQUENCE [LARGE SCALE GENOMIC DNA]</scope>
</reference>
<keyword evidence="2" id="KW-1185">Reference proteome</keyword>
<organism evidence="1 2">
    <name type="scientific">Dibothriocephalus latus</name>
    <name type="common">Fish tapeworm</name>
    <name type="synonym">Diphyllobothrium latum</name>
    <dbReference type="NCBI Taxonomy" id="60516"/>
    <lineage>
        <taxon>Eukaryota</taxon>
        <taxon>Metazoa</taxon>
        <taxon>Spiralia</taxon>
        <taxon>Lophotrochozoa</taxon>
        <taxon>Platyhelminthes</taxon>
        <taxon>Cestoda</taxon>
        <taxon>Eucestoda</taxon>
        <taxon>Diphyllobothriidea</taxon>
        <taxon>Diphyllobothriidae</taxon>
        <taxon>Dibothriocephalus</taxon>
    </lineage>
</organism>
<dbReference type="Proteomes" id="UP000281553">
    <property type="component" value="Unassembled WGS sequence"/>
</dbReference>
<proteinExistence type="predicted"/>
<sequence>MSPTCEVSETLHARNSQEWKRMCAPRVLVAKGAVRRRGNRVQPIENATPYPTIPRSWITKHANSCCTLIFSEDDLLYKSETSDLTGAVPVIATSSSLQQESGACMPVSIIIIVS</sequence>
<accession>A0A3P6SXF1</accession>
<evidence type="ECO:0000313" key="1">
    <source>
        <dbReference type="EMBL" id="VDK72575.1"/>
    </source>
</evidence>
<dbReference type="AlphaFoldDB" id="A0A3P6SXF1"/>